<feature type="transmembrane region" description="Helical" evidence="1">
    <location>
        <begin position="95"/>
        <end position="113"/>
    </location>
</feature>
<gene>
    <name evidence="2" type="ORF">ACFS25_18600</name>
</gene>
<feature type="transmembrane region" description="Helical" evidence="1">
    <location>
        <begin position="70"/>
        <end position="88"/>
    </location>
</feature>
<dbReference type="RefSeq" id="WP_381504015.1">
    <property type="nucleotide sequence ID" value="NZ_JBHUOM010000019.1"/>
</dbReference>
<keyword evidence="1" id="KW-0812">Transmembrane</keyword>
<keyword evidence="1" id="KW-1133">Transmembrane helix</keyword>
<proteinExistence type="predicted"/>
<evidence type="ECO:0000256" key="1">
    <source>
        <dbReference type="SAM" id="Phobius"/>
    </source>
</evidence>
<name>A0ABW6ANT0_9BACT</name>
<keyword evidence="1" id="KW-0472">Membrane</keyword>
<evidence type="ECO:0008006" key="4">
    <source>
        <dbReference type="Google" id="ProtNLM"/>
    </source>
</evidence>
<protein>
    <recommendedName>
        <fullName evidence="4">DoxX family protein</fullName>
    </recommendedName>
</protein>
<comment type="caution">
    <text evidence="2">The sequence shown here is derived from an EMBL/GenBank/DDBJ whole genome shotgun (WGS) entry which is preliminary data.</text>
</comment>
<sequence length="119" mass="13281">MTLTLKILNTALILFAVYMGFRQGWAMLTGKSEMADIFSKWNIGRTGLSILGFSTMLGAVLVLIPQTFVWGNYIMAAGILVIIAFHLHDKNLKGVAIELPFFLLSLLIIYLQHPLANQR</sequence>
<feature type="transmembrane region" description="Helical" evidence="1">
    <location>
        <begin position="6"/>
        <end position="25"/>
    </location>
</feature>
<dbReference type="EMBL" id="JBHUOM010000019">
    <property type="protein sequence ID" value="MFD2935798.1"/>
    <property type="molecule type" value="Genomic_DNA"/>
</dbReference>
<reference evidence="3" key="1">
    <citation type="journal article" date="2019" name="Int. J. Syst. Evol. Microbiol.">
        <title>The Global Catalogue of Microorganisms (GCM) 10K type strain sequencing project: providing services to taxonomists for standard genome sequencing and annotation.</title>
        <authorList>
            <consortium name="The Broad Institute Genomics Platform"/>
            <consortium name="The Broad Institute Genome Sequencing Center for Infectious Disease"/>
            <person name="Wu L."/>
            <person name="Ma J."/>
        </authorList>
    </citation>
    <scope>NUCLEOTIDE SEQUENCE [LARGE SCALE GENOMIC DNA]</scope>
    <source>
        <strain evidence="3">KCTC 52490</strain>
    </source>
</reference>
<accession>A0ABW6ANT0</accession>
<feature type="transmembrane region" description="Helical" evidence="1">
    <location>
        <begin position="46"/>
        <end position="64"/>
    </location>
</feature>
<keyword evidence="3" id="KW-1185">Reference proteome</keyword>
<organism evidence="2 3">
    <name type="scientific">Spirosoma flavum</name>
    <dbReference type="NCBI Taxonomy" id="2048557"/>
    <lineage>
        <taxon>Bacteria</taxon>
        <taxon>Pseudomonadati</taxon>
        <taxon>Bacteroidota</taxon>
        <taxon>Cytophagia</taxon>
        <taxon>Cytophagales</taxon>
        <taxon>Cytophagaceae</taxon>
        <taxon>Spirosoma</taxon>
    </lineage>
</organism>
<evidence type="ECO:0000313" key="2">
    <source>
        <dbReference type="EMBL" id="MFD2935798.1"/>
    </source>
</evidence>
<dbReference type="Proteomes" id="UP001597512">
    <property type="component" value="Unassembled WGS sequence"/>
</dbReference>
<evidence type="ECO:0000313" key="3">
    <source>
        <dbReference type="Proteomes" id="UP001597512"/>
    </source>
</evidence>